<organism evidence="2 3">
    <name type="scientific">Durusdinium trenchii</name>
    <dbReference type="NCBI Taxonomy" id="1381693"/>
    <lineage>
        <taxon>Eukaryota</taxon>
        <taxon>Sar</taxon>
        <taxon>Alveolata</taxon>
        <taxon>Dinophyceae</taxon>
        <taxon>Suessiales</taxon>
        <taxon>Symbiodiniaceae</taxon>
        <taxon>Durusdinium</taxon>
    </lineage>
</organism>
<keyword evidence="1" id="KW-0472">Membrane</keyword>
<keyword evidence="1" id="KW-1133">Transmembrane helix</keyword>
<comment type="caution">
    <text evidence="2">The sequence shown here is derived from an EMBL/GenBank/DDBJ whole genome shotgun (WGS) entry which is preliminary data.</text>
</comment>
<protein>
    <recommendedName>
        <fullName evidence="4">Ubiquinone biosynthesis protein</fullName>
    </recommendedName>
</protein>
<keyword evidence="1" id="KW-0812">Transmembrane</keyword>
<keyword evidence="3" id="KW-1185">Reference proteome</keyword>
<gene>
    <name evidence="2" type="ORF">CCMP2556_LOCUS52704</name>
</gene>
<evidence type="ECO:0008006" key="4">
    <source>
        <dbReference type="Google" id="ProtNLM"/>
    </source>
</evidence>
<proteinExistence type="predicted"/>
<dbReference type="Proteomes" id="UP001642484">
    <property type="component" value="Unassembled WGS sequence"/>
</dbReference>
<feature type="transmembrane region" description="Helical" evidence="1">
    <location>
        <begin position="184"/>
        <end position="203"/>
    </location>
</feature>
<name>A0ABP0SNB3_9DINO</name>
<dbReference type="EMBL" id="CAXAMN010027917">
    <property type="protein sequence ID" value="CAK9113917.1"/>
    <property type="molecule type" value="Genomic_DNA"/>
</dbReference>
<evidence type="ECO:0000313" key="2">
    <source>
        <dbReference type="EMBL" id="CAK9113917.1"/>
    </source>
</evidence>
<sequence>MSFEQAHPRALRYPAIAHRHGAALLLQPGKAALAIFQTLGRCVTVEDEGNFRQLMGVSWLTSTVLDAVSGLMGNFYKQQLTVQQWLTTHGISGDTAAAWTTASFAAWAEDSGGAAEATLARLLAEQTPGGLNEKVWQLLDEDGANQALTHAMACVHRRLQDGHFDPDLAPARQRLRRQRSAQRGAFVAGAAAMAAVAAVLLALRPKL</sequence>
<evidence type="ECO:0000313" key="3">
    <source>
        <dbReference type="Proteomes" id="UP001642484"/>
    </source>
</evidence>
<reference evidence="2 3" key="1">
    <citation type="submission" date="2024-02" db="EMBL/GenBank/DDBJ databases">
        <authorList>
            <person name="Chen Y."/>
            <person name="Shah S."/>
            <person name="Dougan E. K."/>
            <person name="Thang M."/>
            <person name="Chan C."/>
        </authorList>
    </citation>
    <scope>NUCLEOTIDE SEQUENCE [LARGE SCALE GENOMIC DNA]</scope>
</reference>
<accession>A0ABP0SNB3</accession>
<evidence type="ECO:0000256" key="1">
    <source>
        <dbReference type="SAM" id="Phobius"/>
    </source>
</evidence>